<dbReference type="STRING" id="305900.GV64_18400"/>
<feature type="chain" id="PRO_5001758918" evidence="2">
    <location>
        <begin position="32"/>
        <end position="197"/>
    </location>
</feature>
<dbReference type="SUPFAM" id="SSF53955">
    <property type="entry name" value="Lysozyme-like"/>
    <property type="match status" value="1"/>
</dbReference>
<dbReference type="CDD" id="cd00254">
    <property type="entry name" value="LT-like"/>
    <property type="match status" value="1"/>
</dbReference>
<evidence type="ECO:0000313" key="4">
    <source>
        <dbReference type="EMBL" id="KEI72434.1"/>
    </source>
</evidence>
<comment type="similarity">
    <text evidence="1">Belongs to the transglycosylase Slt family.</text>
</comment>
<protein>
    <submittedName>
        <fullName evidence="4">Membrane protein</fullName>
    </submittedName>
</protein>
<reference evidence="4 5" key="1">
    <citation type="submission" date="2014-06" db="EMBL/GenBank/DDBJ databases">
        <title>Whole Genome Sequences of Three Symbiotic Endozoicomonas Bacteria.</title>
        <authorList>
            <person name="Neave M.J."/>
            <person name="Apprill A."/>
            <person name="Voolstra C.R."/>
        </authorList>
    </citation>
    <scope>NUCLEOTIDE SEQUENCE [LARGE SCALE GENOMIC DNA]</scope>
    <source>
        <strain evidence="4 5">DSM 22380</strain>
    </source>
</reference>
<dbReference type="InterPro" id="IPR008258">
    <property type="entry name" value="Transglycosylase_SLT_dom_1"/>
</dbReference>
<dbReference type="Gene3D" id="1.10.530.10">
    <property type="match status" value="1"/>
</dbReference>
<dbReference type="Proteomes" id="UP000027997">
    <property type="component" value="Unassembled WGS sequence"/>
</dbReference>
<evidence type="ECO:0000259" key="3">
    <source>
        <dbReference type="Pfam" id="PF01464"/>
    </source>
</evidence>
<dbReference type="PANTHER" id="PTHR37423:SF2">
    <property type="entry name" value="MEMBRANE-BOUND LYTIC MUREIN TRANSGLYCOSYLASE C"/>
    <property type="match status" value="1"/>
</dbReference>
<feature type="domain" description="Transglycosylase SLT" evidence="3">
    <location>
        <begin position="85"/>
        <end position="181"/>
    </location>
</feature>
<accession>A0A081KE58</accession>
<sequence>MPKQTTRPRALIRALVLVVAVTFGATPPSHAEWQDPLLQEVLSRSLDQSSSFDDEFEAEVWLVDMSARLARFIKDPELRLQLLKMIHFEASKVELQPELVLALIQTESAFDQYAVSSAGAQGLMQIMPFWKDVIGRNQDNLIKIQTNLRYGCTILSFYLEKEKGNLTRALARYNGSLGKTWYPERVLNNWERHWVVN</sequence>
<dbReference type="EMBL" id="JOJP01000001">
    <property type="protein sequence ID" value="KEI72434.1"/>
    <property type="molecule type" value="Genomic_DNA"/>
</dbReference>
<dbReference type="eggNOG" id="COG0741">
    <property type="taxonomic scope" value="Bacteria"/>
</dbReference>
<evidence type="ECO:0000313" key="5">
    <source>
        <dbReference type="Proteomes" id="UP000027997"/>
    </source>
</evidence>
<evidence type="ECO:0000256" key="1">
    <source>
        <dbReference type="ARBA" id="ARBA00007734"/>
    </source>
</evidence>
<dbReference type="AlphaFoldDB" id="A0A081KE58"/>
<dbReference type="Pfam" id="PF01464">
    <property type="entry name" value="SLT"/>
    <property type="match status" value="1"/>
</dbReference>
<organism evidence="4 5">
    <name type="scientific">Endozoicomonas elysicola</name>
    <dbReference type="NCBI Taxonomy" id="305900"/>
    <lineage>
        <taxon>Bacteria</taxon>
        <taxon>Pseudomonadati</taxon>
        <taxon>Pseudomonadota</taxon>
        <taxon>Gammaproteobacteria</taxon>
        <taxon>Oceanospirillales</taxon>
        <taxon>Endozoicomonadaceae</taxon>
        <taxon>Endozoicomonas</taxon>
    </lineage>
</organism>
<dbReference type="PANTHER" id="PTHR37423">
    <property type="entry name" value="SOLUBLE LYTIC MUREIN TRANSGLYCOSYLASE-RELATED"/>
    <property type="match status" value="1"/>
</dbReference>
<proteinExistence type="inferred from homology"/>
<comment type="caution">
    <text evidence="4">The sequence shown here is derived from an EMBL/GenBank/DDBJ whole genome shotgun (WGS) entry which is preliminary data.</text>
</comment>
<dbReference type="InterPro" id="IPR023346">
    <property type="entry name" value="Lysozyme-like_dom_sf"/>
</dbReference>
<keyword evidence="5" id="KW-1185">Reference proteome</keyword>
<evidence type="ECO:0000256" key="2">
    <source>
        <dbReference type="SAM" id="SignalP"/>
    </source>
</evidence>
<gene>
    <name evidence="4" type="ORF">GV64_18400</name>
</gene>
<name>A0A081KE58_9GAMM</name>
<feature type="signal peptide" evidence="2">
    <location>
        <begin position="1"/>
        <end position="31"/>
    </location>
</feature>
<keyword evidence="2" id="KW-0732">Signal</keyword>